<evidence type="ECO:0000313" key="3">
    <source>
        <dbReference type="Proteomes" id="UP001175271"/>
    </source>
</evidence>
<sequence length="80" mass="9266">MSDSFYSFEELETLAELANHGIYLGQQMPKIMRDAAQTYQKLLLRQLTESIERLDAAYNQRYRPAKPKTSPCLKNSRPAK</sequence>
<evidence type="ECO:0000256" key="1">
    <source>
        <dbReference type="SAM" id="MobiDB-lite"/>
    </source>
</evidence>
<proteinExistence type="predicted"/>
<dbReference type="EMBL" id="JAUCMV010000002">
    <property type="protein sequence ID" value="KAK0415566.1"/>
    <property type="molecule type" value="Genomic_DNA"/>
</dbReference>
<comment type="caution">
    <text evidence="2">The sequence shown here is derived from an EMBL/GenBank/DDBJ whole genome shotgun (WGS) entry which is preliminary data.</text>
</comment>
<protein>
    <submittedName>
        <fullName evidence="2">Uncharacterized protein</fullName>
    </submittedName>
</protein>
<name>A0AA39I0J3_9BILA</name>
<accession>A0AA39I0J3</accession>
<evidence type="ECO:0000313" key="2">
    <source>
        <dbReference type="EMBL" id="KAK0415566.1"/>
    </source>
</evidence>
<dbReference type="Proteomes" id="UP001175271">
    <property type="component" value="Unassembled WGS sequence"/>
</dbReference>
<feature type="region of interest" description="Disordered" evidence="1">
    <location>
        <begin position="58"/>
        <end position="80"/>
    </location>
</feature>
<keyword evidence="3" id="KW-1185">Reference proteome</keyword>
<reference evidence="2" key="1">
    <citation type="submission" date="2023-06" db="EMBL/GenBank/DDBJ databases">
        <title>Genomic analysis of the entomopathogenic nematode Steinernema hermaphroditum.</title>
        <authorList>
            <person name="Schwarz E.M."/>
            <person name="Heppert J.K."/>
            <person name="Baniya A."/>
            <person name="Schwartz H.T."/>
            <person name="Tan C.-H."/>
            <person name="Antoshechkin I."/>
            <person name="Sternberg P.W."/>
            <person name="Goodrich-Blair H."/>
            <person name="Dillman A.R."/>
        </authorList>
    </citation>
    <scope>NUCLEOTIDE SEQUENCE</scope>
    <source>
        <strain evidence="2">PS9179</strain>
        <tissue evidence="2">Whole animal</tissue>
    </source>
</reference>
<dbReference type="AlphaFoldDB" id="A0AA39I0J3"/>
<gene>
    <name evidence="2" type="ORF">QR680_012004</name>
</gene>
<organism evidence="2 3">
    <name type="scientific">Steinernema hermaphroditum</name>
    <dbReference type="NCBI Taxonomy" id="289476"/>
    <lineage>
        <taxon>Eukaryota</taxon>
        <taxon>Metazoa</taxon>
        <taxon>Ecdysozoa</taxon>
        <taxon>Nematoda</taxon>
        <taxon>Chromadorea</taxon>
        <taxon>Rhabditida</taxon>
        <taxon>Tylenchina</taxon>
        <taxon>Panagrolaimomorpha</taxon>
        <taxon>Strongyloidoidea</taxon>
        <taxon>Steinernematidae</taxon>
        <taxon>Steinernema</taxon>
    </lineage>
</organism>